<evidence type="ECO:0000256" key="2">
    <source>
        <dbReference type="ARBA" id="ARBA00022989"/>
    </source>
</evidence>
<reference evidence="6 7" key="1">
    <citation type="submission" date="2023-02" db="EMBL/GenBank/DDBJ databases">
        <title>Genome sequence of Novosphingobium humi KACC 19094.</title>
        <authorList>
            <person name="Kim S."/>
            <person name="Heo J."/>
            <person name="Kwon S.-W."/>
        </authorList>
    </citation>
    <scope>NUCLEOTIDE SEQUENCE [LARGE SCALE GENOMIC DNA]</scope>
    <source>
        <strain evidence="6 7">KACC 19094</strain>
        <plasmid evidence="6 7">unnamed1</plasmid>
    </source>
</reference>
<dbReference type="Gene3D" id="1.20.1250.20">
    <property type="entry name" value="MFS general substrate transporter like domains"/>
    <property type="match status" value="2"/>
</dbReference>
<feature type="transmembrane region" description="Helical" evidence="4">
    <location>
        <begin position="88"/>
        <end position="107"/>
    </location>
</feature>
<geneLocation type="plasmid" evidence="6 7">
    <name>unnamed1</name>
</geneLocation>
<dbReference type="PROSITE" id="PS50850">
    <property type="entry name" value="MFS"/>
    <property type="match status" value="1"/>
</dbReference>
<name>A0ABY7U425_9SPHN</name>
<feature type="transmembrane region" description="Helical" evidence="4">
    <location>
        <begin position="265"/>
        <end position="284"/>
    </location>
</feature>
<keyword evidence="7" id="KW-1185">Reference proteome</keyword>
<keyword evidence="3 4" id="KW-0472">Membrane</keyword>
<feature type="transmembrane region" description="Helical" evidence="4">
    <location>
        <begin position="291"/>
        <end position="310"/>
    </location>
</feature>
<dbReference type="InterPro" id="IPR011701">
    <property type="entry name" value="MFS"/>
</dbReference>
<dbReference type="Pfam" id="PF07690">
    <property type="entry name" value="MFS_1"/>
    <property type="match status" value="1"/>
</dbReference>
<dbReference type="RefSeq" id="WP_273619918.1">
    <property type="nucleotide sequence ID" value="NZ_CP117418.1"/>
</dbReference>
<keyword evidence="6" id="KW-0614">Plasmid</keyword>
<evidence type="ECO:0000256" key="4">
    <source>
        <dbReference type="SAM" id="Phobius"/>
    </source>
</evidence>
<dbReference type="PANTHER" id="PTHR11360">
    <property type="entry name" value="MONOCARBOXYLATE TRANSPORTER"/>
    <property type="match status" value="1"/>
</dbReference>
<dbReference type="Proteomes" id="UP001218231">
    <property type="component" value="Plasmid unnamed1"/>
</dbReference>
<organism evidence="6 7">
    <name type="scientific">Novosphingobium humi</name>
    <dbReference type="NCBI Taxonomy" id="2282397"/>
    <lineage>
        <taxon>Bacteria</taxon>
        <taxon>Pseudomonadati</taxon>
        <taxon>Pseudomonadota</taxon>
        <taxon>Alphaproteobacteria</taxon>
        <taxon>Sphingomonadales</taxon>
        <taxon>Sphingomonadaceae</taxon>
        <taxon>Novosphingobium</taxon>
    </lineage>
</organism>
<evidence type="ECO:0000313" key="6">
    <source>
        <dbReference type="EMBL" id="WCT79647.1"/>
    </source>
</evidence>
<evidence type="ECO:0000256" key="1">
    <source>
        <dbReference type="ARBA" id="ARBA00022692"/>
    </source>
</evidence>
<feature type="transmembrane region" description="Helical" evidence="4">
    <location>
        <begin position="20"/>
        <end position="44"/>
    </location>
</feature>
<feature type="transmembrane region" description="Helical" evidence="4">
    <location>
        <begin position="178"/>
        <end position="196"/>
    </location>
</feature>
<feature type="transmembrane region" description="Helical" evidence="4">
    <location>
        <begin position="56"/>
        <end position="76"/>
    </location>
</feature>
<keyword evidence="2 4" id="KW-1133">Transmembrane helix</keyword>
<feature type="transmembrane region" description="Helical" evidence="4">
    <location>
        <begin position="227"/>
        <end position="253"/>
    </location>
</feature>
<feature type="transmembrane region" description="Helical" evidence="4">
    <location>
        <begin position="113"/>
        <end position="133"/>
    </location>
</feature>
<dbReference type="SUPFAM" id="SSF103473">
    <property type="entry name" value="MFS general substrate transporter"/>
    <property type="match status" value="1"/>
</dbReference>
<evidence type="ECO:0000259" key="5">
    <source>
        <dbReference type="PROSITE" id="PS50850"/>
    </source>
</evidence>
<evidence type="ECO:0000313" key="7">
    <source>
        <dbReference type="Proteomes" id="UP001218231"/>
    </source>
</evidence>
<accession>A0ABY7U425</accession>
<evidence type="ECO:0000256" key="3">
    <source>
        <dbReference type="ARBA" id="ARBA00023136"/>
    </source>
</evidence>
<dbReference type="InterPro" id="IPR050327">
    <property type="entry name" value="Proton-linked_MCT"/>
</dbReference>
<protein>
    <submittedName>
        <fullName evidence="6">MFS transporter</fullName>
    </submittedName>
</protein>
<keyword evidence="1 4" id="KW-0812">Transmembrane</keyword>
<feature type="transmembrane region" description="Helical" evidence="4">
    <location>
        <begin position="145"/>
        <end position="166"/>
    </location>
</feature>
<dbReference type="InterPro" id="IPR020846">
    <property type="entry name" value="MFS_dom"/>
</dbReference>
<feature type="transmembrane region" description="Helical" evidence="4">
    <location>
        <begin position="378"/>
        <end position="400"/>
    </location>
</feature>
<dbReference type="PANTHER" id="PTHR11360:SF290">
    <property type="entry name" value="MONOCARBOXYLATE MFS PERMEASE"/>
    <property type="match status" value="1"/>
</dbReference>
<dbReference type="InterPro" id="IPR036259">
    <property type="entry name" value="MFS_trans_sf"/>
</dbReference>
<feature type="transmembrane region" description="Helical" evidence="4">
    <location>
        <begin position="346"/>
        <end position="366"/>
    </location>
</feature>
<gene>
    <name evidence="6" type="ORF">PQ457_16410</name>
</gene>
<proteinExistence type="predicted"/>
<dbReference type="EMBL" id="CP117418">
    <property type="protein sequence ID" value="WCT79647.1"/>
    <property type="molecule type" value="Genomic_DNA"/>
</dbReference>
<sequence length="404" mass="41259">MTDRIQPLTARQELARHWPIVLAAALGVGFGTMGIGFYSLGLFVKPLQAEFGWSRAAVSGAATFQQLGIFLSAPLVGRLADRIGLRPLAIGSYVAMPLALVALSMAGPSVWGWYGLWLLVSLAGCGTTPAAWARMVSMRFDAARGLALGLMLVGTGLAAALVPALLGPVFAHDGWRTATLVMAGAAALVGIPLGLMQSREAPAPAARAKGGHFANRAGGHFERNRPVFMLLAIAFLVGVIVAGLIIHLVPLLVDRGMDAGLAAKMAASIGLAVIAARVIVGWLFDRFHAPYVAAVFLAMPVGSCLLLGLGGPVLPAALMLGLAAGAEVDMLAFFTSRYAAMNNYGATYGVILGTFSLGAALGPMLVGASVDATGGYGAALAGSGLGLGLVVVLIACLGPYRSGE</sequence>
<feature type="domain" description="Major facilitator superfamily (MFS) profile" evidence="5">
    <location>
        <begin position="20"/>
        <end position="404"/>
    </location>
</feature>
<feature type="transmembrane region" description="Helical" evidence="4">
    <location>
        <begin position="316"/>
        <end position="334"/>
    </location>
</feature>